<evidence type="ECO:0000256" key="6">
    <source>
        <dbReference type="PROSITE-ProRule" id="PRU00433"/>
    </source>
</evidence>
<reference evidence="9 12" key="2">
    <citation type="submission" date="2020-08" db="EMBL/GenBank/DDBJ databases">
        <title>Genomic Encyclopedia of Type Strains, Phase III (KMG-III): the genomes of soil and plant-associated and newly described type strains.</title>
        <authorList>
            <person name="Whitman W."/>
        </authorList>
    </citation>
    <scope>NUCLEOTIDE SEQUENCE [LARGE SCALE GENOMIC DNA]</scope>
    <source>
        <strain evidence="9 12">CECT 7753</strain>
    </source>
</reference>
<evidence type="ECO:0000256" key="7">
    <source>
        <dbReference type="SAM" id="SignalP"/>
    </source>
</evidence>
<dbReference type="Proteomes" id="UP000298763">
    <property type="component" value="Chromosome"/>
</dbReference>
<dbReference type="Proteomes" id="UP000584325">
    <property type="component" value="Unassembled WGS sequence"/>
</dbReference>
<name>A0A4P8HXE6_9BURK</name>
<dbReference type="InterPro" id="IPR008168">
    <property type="entry name" value="Cyt_C_IC"/>
</dbReference>
<keyword evidence="11" id="KW-1185">Reference proteome</keyword>
<keyword evidence="5 6" id="KW-0408">Iron</keyword>
<evidence type="ECO:0000256" key="2">
    <source>
        <dbReference type="ARBA" id="ARBA00022617"/>
    </source>
</evidence>
<evidence type="ECO:0000313" key="10">
    <source>
        <dbReference type="EMBL" id="QCP13125.1"/>
    </source>
</evidence>
<dbReference type="InterPro" id="IPR036909">
    <property type="entry name" value="Cyt_c-like_dom_sf"/>
</dbReference>
<dbReference type="RefSeq" id="WP_137315917.1">
    <property type="nucleotide sequence ID" value="NZ_CP040017.1"/>
</dbReference>
<keyword evidence="1" id="KW-0813">Transport</keyword>
<dbReference type="PANTHER" id="PTHR35008:SF8">
    <property type="entry name" value="ALCOHOL DEHYDROGENASE CYTOCHROME C SUBUNIT"/>
    <property type="match status" value="1"/>
</dbReference>
<evidence type="ECO:0000256" key="4">
    <source>
        <dbReference type="ARBA" id="ARBA00022982"/>
    </source>
</evidence>
<organism evidence="9 12">
    <name type="scientific">Pseudoduganella umbonata</name>
    <dbReference type="NCBI Taxonomy" id="864828"/>
    <lineage>
        <taxon>Bacteria</taxon>
        <taxon>Pseudomonadati</taxon>
        <taxon>Pseudomonadota</taxon>
        <taxon>Betaproteobacteria</taxon>
        <taxon>Burkholderiales</taxon>
        <taxon>Oxalobacteraceae</taxon>
        <taxon>Telluria group</taxon>
        <taxon>Pseudoduganella</taxon>
    </lineage>
</organism>
<feature type="chain" id="PRO_5044607657" evidence="7">
    <location>
        <begin position="27"/>
        <end position="135"/>
    </location>
</feature>
<reference evidence="10 11" key="1">
    <citation type="submission" date="2019-05" db="EMBL/GenBank/DDBJ databases">
        <title>Draft Genome Sequences of Six Type Strains of the Genus Massilia.</title>
        <authorList>
            <person name="Miess H."/>
            <person name="Frediansyhah A."/>
            <person name="Gross H."/>
        </authorList>
    </citation>
    <scope>NUCLEOTIDE SEQUENCE [LARGE SCALE GENOMIC DNA]</scope>
    <source>
        <strain evidence="10 11">DSMZ 26121</strain>
    </source>
</reference>
<keyword evidence="4" id="KW-0249">Electron transport</keyword>
<dbReference type="SUPFAM" id="SSF46626">
    <property type="entry name" value="Cytochrome c"/>
    <property type="match status" value="1"/>
</dbReference>
<evidence type="ECO:0000259" key="8">
    <source>
        <dbReference type="PROSITE" id="PS51007"/>
    </source>
</evidence>
<dbReference type="EMBL" id="JACHXS010000007">
    <property type="protein sequence ID" value="MBB3223017.1"/>
    <property type="molecule type" value="Genomic_DNA"/>
</dbReference>
<keyword evidence="7" id="KW-0732">Signal</keyword>
<dbReference type="Gene3D" id="1.10.760.10">
    <property type="entry name" value="Cytochrome c-like domain"/>
    <property type="match status" value="1"/>
</dbReference>
<dbReference type="EMBL" id="CP040017">
    <property type="protein sequence ID" value="QCP13125.1"/>
    <property type="molecule type" value="Genomic_DNA"/>
</dbReference>
<sequence>MNHNAAFSSLLALVGFTAAAPMHASAADGKTVYQKNCAACHMATGQGIPGAFPALAGNAFVQGPAKDPATVLLKGRGGMPDFSQNLTDGDIAAVLTYARSSWGNQAPGVPEGDVAALRTEISAGVVSAGQMSNKH</sequence>
<dbReference type="GO" id="GO:0009055">
    <property type="term" value="F:electron transfer activity"/>
    <property type="evidence" value="ECO:0007669"/>
    <property type="project" value="InterPro"/>
</dbReference>
<dbReference type="InterPro" id="IPR051459">
    <property type="entry name" value="Cytochrome_c-type_DH"/>
</dbReference>
<evidence type="ECO:0000256" key="3">
    <source>
        <dbReference type="ARBA" id="ARBA00022723"/>
    </source>
</evidence>
<feature type="signal peptide" evidence="7">
    <location>
        <begin position="1"/>
        <end position="26"/>
    </location>
</feature>
<dbReference type="OrthoDB" id="9757546at2"/>
<gene>
    <name evidence="10" type="ORF">FCL38_23765</name>
    <name evidence="9" type="ORF">FHS02_003855</name>
</gene>
<dbReference type="GO" id="GO:0020037">
    <property type="term" value="F:heme binding"/>
    <property type="evidence" value="ECO:0007669"/>
    <property type="project" value="InterPro"/>
</dbReference>
<evidence type="ECO:0000313" key="11">
    <source>
        <dbReference type="Proteomes" id="UP000298763"/>
    </source>
</evidence>
<evidence type="ECO:0000256" key="1">
    <source>
        <dbReference type="ARBA" id="ARBA00022448"/>
    </source>
</evidence>
<keyword evidence="3 6" id="KW-0479">Metal-binding</keyword>
<evidence type="ECO:0000313" key="12">
    <source>
        <dbReference type="Proteomes" id="UP000584325"/>
    </source>
</evidence>
<dbReference type="Pfam" id="PF13442">
    <property type="entry name" value="Cytochrome_CBB3"/>
    <property type="match status" value="1"/>
</dbReference>
<dbReference type="PROSITE" id="PS51007">
    <property type="entry name" value="CYTC"/>
    <property type="match status" value="1"/>
</dbReference>
<accession>A0A4P8HXE6</accession>
<evidence type="ECO:0000313" key="9">
    <source>
        <dbReference type="EMBL" id="MBB3223017.1"/>
    </source>
</evidence>
<proteinExistence type="predicted"/>
<dbReference type="InterPro" id="IPR009056">
    <property type="entry name" value="Cyt_c-like_dom"/>
</dbReference>
<keyword evidence="2 6" id="KW-0349">Heme</keyword>
<protein>
    <submittedName>
        <fullName evidence="9 10">Cytochrome c</fullName>
    </submittedName>
</protein>
<feature type="domain" description="Cytochrome c" evidence="8">
    <location>
        <begin position="24"/>
        <end position="102"/>
    </location>
</feature>
<evidence type="ECO:0000256" key="5">
    <source>
        <dbReference type="ARBA" id="ARBA00023004"/>
    </source>
</evidence>
<dbReference type="GO" id="GO:0005506">
    <property type="term" value="F:iron ion binding"/>
    <property type="evidence" value="ECO:0007669"/>
    <property type="project" value="InterPro"/>
</dbReference>
<dbReference type="PRINTS" id="PR00605">
    <property type="entry name" value="CYTCHROMECIC"/>
</dbReference>
<dbReference type="AlphaFoldDB" id="A0A4P8HXE6"/>
<dbReference type="PANTHER" id="PTHR35008">
    <property type="entry name" value="BLL4482 PROTEIN-RELATED"/>
    <property type="match status" value="1"/>
</dbReference>